<accession>A0A225WZR8</accession>
<keyword evidence="3" id="KW-0808">Transferase</keyword>
<dbReference type="STRING" id="4795.A0A225WZR8"/>
<reference evidence="4" key="1">
    <citation type="submission" date="2017-03" db="EMBL/GenBank/DDBJ databases">
        <title>Phytopthora megakarya and P. palmivora, two closely related causual agents of cacao black pod achieved similar genome size and gene model numbers by different mechanisms.</title>
        <authorList>
            <person name="Ali S."/>
            <person name="Shao J."/>
            <person name="Larry D.J."/>
            <person name="Kronmiller B."/>
            <person name="Shen D."/>
            <person name="Strem M.D."/>
            <person name="Melnick R.L."/>
            <person name="Guiltinan M.J."/>
            <person name="Tyler B.M."/>
            <person name="Meinhardt L.W."/>
            <person name="Bailey B.A."/>
        </authorList>
    </citation>
    <scope>NUCLEOTIDE SEQUENCE [LARGE SCALE GENOMIC DNA]</scope>
    <source>
        <strain evidence="4">zdho120</strain>
    </source>
</reference>
<name>A0A225WZR8_9STRA</name>
<keyword evidence="3" id="KW-0723">Serine/threonine-protein kinase</keyword>
<feature type="region of interest" description="Disordered" evidence="2">
    <location>
        <begin position="93"/>
        <end position="134"/>
    </location>
</feature>
<evidence type="ECO:0000313" key="3">
    <source>
        <dbReference type="EMBL" id="OWZ22468.1"/>
    </source>
</evidence>
<sequence>MVHGSAKEQQHIIGVFTKQELKKCQAMKRQYLQQIQAWQSQFEKKYQRKPKPVDRPGGIVRLQGRCQALNERMQELNDRLTVAHGSIYEMISDKEARTSDTSSHIIPAQSDSFESGGKRSPAQKAFLNRFGSSQ</sequence>
<keyword evidence="3" id="KW-0418">Kinase</keyword>
<feature type="compositionally biased region" description="Polar residues" evidence="2">
    <location>
        <begin position="99"/>
        <end position="113"/>
    </location>
</feature>
<comment type="caution">
    <text evidence="3">The sequence shown here is derived from an EMBL/GenBank/DDBJ whole genome shotgun (WGS) entry which is preliminary data.</text>
</comment>
<evidence type="ECO:0000256" key="1">
    <source>
        <dbReference type="SAM" id="Coils"/>
    </source>
</evidence>
<evidence type="ECO:0000256" key="2">
    <source>
        <dbReference type="SAM" id="MobiDB-lite"/>
    </source>
</evidence>
<dbReference type="AlphaFoldDB" id="A0A225WZR8"/>
<protein>
    <submittedName>
        <fullName evidence="3">Serine/threonine protein kinase</fullName>
    </submittedName>
</protein>
<keyword evidence="4" id="KW-1185">Reference proteome</keyword>
<feature type="coiled-coil region" evidence="1">
    <location>
        <begin position="21"/>
        <end position="79"/>
    </location>
</feature>
<dbReference type="OrthoDB" id="166624at2759"/>
<dbReference type="EMBL" id="NBNE01000134">
    <property type="protein sequence ID" value="OWZ22468.1"/>
    <property type="molecule type" value="Genomic_DNA"/>
</dbReference>
<gene>
    <name evidence="3" type="ORF">PHMEG_0002842</name>
</gene>
<dbReference type="Proteomes" id="UP000198211">
    <property type="component" value="Unassembled WGS sequence"/>
</dbReference>
<dbReference type="GO" id="GO:0004674">
    <property type="term" value="F:protein serine/threonine kinase activity"/>
    <property type="evidence" value="ECO:0007669"/>
    <property type="project" value="UniProtKB-KW"/>
</dbReference>
<evidence type="ECO:0000313" key="4">
    <source>
        <dbReference type="Proteomes" id="UP000198211"/>
    </source>
</evidence>
<keyword evidence="1" id="KW-0175">Coiled coil</keyword>
<proteinExistence type="predicted"/>
<organism evidence="3 4">
    <name type="scientific">Phytophthora megakarya</name>
    <dbReference type="NCBI Taxonomy" id="4795"/>
    <lineage>
        <taxon>Eukaryota</taxon>
        <taxon>Sar</taxon>
        <taxon>Stramenopiles</taxon>
        <taxon>Oomycota</taxon>
        <taxon>Peronosporomycetes</taxon>
        <taxon>Peronosporales</taxon>
        <taxon>Peronosporaceae</taxon>
        <taxon>Phytophthora</taxon>
    </lineage>
</organism>